<keyword evidence="3" id="KW-1185">Reference proteome</keyword>
<feature type="compositionally biased region" description="Basic and acidic residues" evidence="1">
    <location>
        <begin position="38"/>
        <end position="54"/>
    </location>
</feature>
<sequence>MNRKNTTARTDSQPDCSGPEHVSTRTQLTPCDTPPVPRRTEQNSDEVVPERTVEQDVTAINPDINSMDSRG</sequence>
<reference evidence="2" key="1">
    <citation type="journal article" date="2022" name="Cell">
        <title>Design, construction, and in vivo augmentation of a complex gut microbiome.</title>
        <authorList>
            <person name="Cheng A.G."/>
            <person name="Ho P.Y."/>
            <person name="Aranda-Diaz A."/>
            <person name="Jain S."/>
            <person name="Yu F.B."/>
            <person name="Meng X."/>
            <person name="Wang M."/>
            <person name="Iakiviak M."/>
            <person name="Nagashima K."/>
            <person name="Zhao A."/>
            <person name="Murugkar P."/>
            <person name="Patil A."/>
            <person name="Atabakhsh K."/>
            <person name="Weakley A."/>
            <person name="Yan J."/>
            <person name="Brumbaugh A.R."/>
            <person name="Higginbottom S."/>
            <person name="Dimas A."/>
            <person name="Shiver A.L."/>
            <person name="Deutschbauer A."/>
            <person name="Neff N."/>
            <person name="Sonnenburg J.L."/>
            <person name="Huang K.C."/>
            <person name="Fischbach M.A."/>
        </authorList>
    </citation>
    <scope>NUCLEOTIDE SEQUENCE</scope>
    <source>
        <strain evidence="2">AP11</strain>
    </source>
</reference>
<evidence type="ECO:0000256" key="1">
    <source>
        <dbReference type="SAM" id="MobiDB-lite"/>
    </source>
</evidence>
<evidence type="ECO:0000313" key="2">
    <source>
        <dbReference type="EMBL" id="UWN57413.1"/>
    </source>
</evidence>
<evidence type="ECO:0000313" key="3">
    <source>
        <dbReference type="Proteomes" id="UP001059295"/>
    </source>
</evidence>
<organism evidence="2 3">
    <name type="scientific">Alistipes ihumii AP11</name>
    <dbReference type="NCBI Taxonomy" id="1211813"/>
    <lineage>
        <taxon>Bacteria</taxon>
        <taxon>Pseudomonadati</taxon>
        <taxon>Bacteroidota</taxon>
        <taxon>Bacteroidia</taxon>
        <taxon>Bacteroidales</taxon>
        <taxon>Rikenellaceae</taxon>
        <taxon>Alistipes</taxon>
    </lineage>
</organism>
<name>A0ABY5V029_9BACT</name>
<feature type="compositionally biased region" description="Polar residues" evidence="1">
    <location>
        <begin position="1"/>
        <end position="15"/>
    </location>
</feature>
<dbReference type="RefSeq" id="WP_019245191.1">
    <property type="nucleotide sequence ID" value="NZ_CAPH01000006.1"/>
</dbReference>
<accession>A0ABY5V029</accession>
<dbReference type="EMBL" id="CP102294">
    <property type="protein sequence ID" value="UWN57413.1"/>
    <property type="molecule type" value="Genomic_DNA"/>
</dbReference>
<dbReference type="GeneID" id="82890299"/>
<proteinExistence type="predicted"/>
<feature type="region of interest" description="Disordered" evidence="1">
    <location>
        <begin position="1"/>
        <end position="71"/>
    </location>
</feature>
<protein>
    <submittedName>
        <fullName evidence="2">Uncharacterized protein</fullName>
    </submittedName>
</protein>
<dbReference type="Proteomes" id="UP001059295">
    <property type="component" value="Chromosome"/>
</dbReference>
<gene>
    <name evidence="2" type="ORF">NQ491_01155</name>
</gene>